<keyword evidence="2" id="KW-1185">Reference proteome</keyword>
<comment type="caution">
    <text evidence="1">The sequence shown here is derived from an EMBL/GenBank/DDBJ whole genome shotgun (WGS) entry which is preliminary data.</text>
</comment>
<gene>
    <name evidence="1" type="ORF">E2980_21960</name>
</gene>
<proteinExistence type="predicted"/>
<accession>A0A4Y8LNG8</accession>
<dbReference type="RefSeq" id="WP_135154394.1">
    <property type="nucleotide sequence ID" value="NZ_SOMN01000048.1"/>
</dbReference>
<evidence type="ECO:0000313" key="1">
    <source>
        <dbReference type="EMBL" id="TFE19822.1"/>
    </source>
</evidence>
<dbReference type="Proteomes" id="UP000297900">
    <property type="component" value="Unassembled WGS sequence"/>
</dbReference>
<name>A0A4Y8LNG8_9BACL</name>
<sequence length="67" mass="7782">MNTETLYDIGPKLLRVKVFFGEQSRLPPGIREGLEVIQFSRDLGTAWMAIKAKKYKDIKEIKENEIK</sequence>
<dbReference type="EMBL" id="SOMN01000048">
    <property type="protein sequence ID" value="TFE19822.1"/>
    <property type="molecule type" value="Genomic_DNA"/>
</dbReference>
<evidence type="ECO:0000313" key="2">
    <source>
        <dbReference type="Proteomes" id="UP000297900"/>
    </source>
</evidence>
<organism evidence="1 2">
    <name type="scientific">Cohnella luojiensis</name>
    <dbReference type="NCBI Taxonomy" id="652876"/>
    <lineage>
        <taxon>Bacteria</taxon>
        <taxon>Bacillati</taxon>
        <taxon>Bacillota</taxon>
        <taxon>Bacilli</taxon>
        <taxon>Bacillales</taxon>
        <taxon>Paenibacillaceae</taxon>
        <taxon>Cohnella</taxon>
    </lineage>
</organism>
<reference evidence="1 2" key="1">
    <citation type="submission" date="2019-03" db="EMBL/GenBank/DDBJ databases">
        <title>Cohnella endophytica sp. nov., a novel endophytic bacterium isolated from bark of Sonneratia apetala.</title>
        <authorList>
            <person name="Tuo L."/>
        </authorList>
    </citation>
    <scope>NUCLEOTIDE SEQUENCE [LARGE SCALE GENOMIC DNA]</scope>
    <source>
        <strain evidence="1 2">CCTCC AB 208254</strain>
    </source>
</reference>
<dbReference type="AlphaFoldDB" id="A0A4Y8LNG8"/>
<protein>
    <submittedName>
        <fullName evidence="1">Uncharacterized protein</fullName>
    </submittedName>
</protein>